<feature type="transmembrane region" description="Helical" evidence="1">
    <location>
        <begin position="47"/>
        <end position="66"/>
    </location>
</feature>
<dbReference type="EMBL" id="JACBZP010000001">
    <property type="protein sequence ID" value="NYI67564.1"/>
    <property type="molecule type" value="Genomic_DNA"/>
</dbReference>
<name>A0A7Z0IH87_9MICO</name>
<keyword evidence="1" id="KW-1133">Transmembrane helix</keyword>
<keyword evidence="3" id="KW-1185">Reference proteome</keyword>
<feature type="transmembrane region" description="Helical" evidence="1">
    <location>
        <begin position="6"/>
        <end position="26"/>
    </location>
</feature>
<gene>
    <name evidence="2" type="ORF">BJY26_001870</name>
</gene>
<comment type="caution">
    <text evidence="2">The sequence shown here is derived from an EMBL/GenBank/DDBJ whole genome shotgun (WGS) entry which is preliminary data.</text>
</comment>
<dbReference type="InterPro" id="IPR018729">
    <property type="entry name" value="DUF2269_transmembrane"/>
</dbReference>
<protein>
    <submittedName>
        <fullName evidence="2">Putative membrane protein</fullName>
    </submittedName>
</protein>
<evidence type="ECO:0000313" key="3">
    <source>
        <dbReference type="Proteomes" id="UP000539111"/>
    </source>
</evidence>
<evidence type="ECO:0000256" key="1">
    <source>
        <dbReference type="SAM" id="Phobius"/>
    </source>
</evidence>
<sequence>MNTLFDVLHVVLAVFIVGPMAILPMTAMRSIRAGQGGQVATLAKSTFIFSLLSILVVILGFGLLGMSDPQYGLSVTTGWVMTSLIAWLIAILLNLLVVVPAMRKAAAALQPAGEAGAPAQSKGYPQIAAFSGISTLLLVLVVVLMVWKP</sequence>
<dbReference type="Pfam" id="PF10027">
    <property type="entry name" value="DUF2269"/>
    <property type="match status" value="1"/>
</dbReference>
<evidence type="ECO:0000313" key="2">
    <source>
        <dbReference type="EMBL" id="NYI67564.1"/>
    </source>
</evidence>
<accession>A0A7Z0IH87</accession>
<organism evidence="2 3">
    <name type="scientific">Spelaeicoccus albus</name>
    <dbReference type="NCBI Taxonomy" id="1280376"/>
    <lineage>
        <taxon>Bacteria</taxon>
        <taxon>Bacillati</taxon>
        <taxon>Actinomycetota</taxon>
        <taxon>Actinomycetes</taxon>
        <taxon>Micrococcales</taxon>
        <taxon>Brevibacteriaceae</taxon>
        <taxon>Spelaeicoccus</taxon>
    </lineage>
</organism>
<feature type="transmembrane region" description="Helical" evidence="1">
    <location>
        <begin position="78"/>
        <end position="99"/>
    </location>
</feature>
<dbReference type="RefSeq" id="WP_179427609.1">
    <property type="nucleotide sequence ID" value="NZ_JACBZP010000001.1"/>
</dbReference>
<dbReference type="AlphaFoldDB" id="A0A7Z0IH87"/>
<feature type="transmembrane region" description="Helical" evidence="1">
    <location>
        <begin position="127"/>
        <end position="147"/>
    </location>
</feature>
<keyword evidence="1" id="KW-0812">Transmembrane</keyword>
<keyword evidence="1" id="KW-0472">Membrane</keyword>
<dbReference type="Proteomes" id="UP000539111">
    <property type="component" value="Unassembled WGS sequence"/>
</dbReference>
<reference evidence="2 3" key="1">
    <citation type="submission" date="2020-07" db="EMBL/GenBank/DDBJ databases">
        <title>Sequencing the genomes of 1000 actinobacteria strains.</title>
        <authorList>
            <person name="Klenk H.-P."/>
        </authorList>
    </citation>
    <scope>NUCLEOTIDE SEQUENCE [LARGE SCALE GENOMIC DNA]</scope>
    <source>
        <strain evidence="2 3">DSM 26341</strain>
    </source>
</reference>
<proteinExistence type="predicted"/>